<evidence type="ECO:0000256" key="2">
    <source>
        <dbReference type="ARBA" id="ARBA00022527"/>
    </source>
</evidence>
<evidence type="ECO:0000256" key="7">
    <source>
        <dbReference type="ARBA" id="ARBA00047899"/>
    </source>
</evidence>
<keyword evidence="6" id="KW-0067">ATP-binding</keyword>
<dbReference type="Pfam" id="PF00069">
    <property type="entry name" value="Pkinase"/>
    <property type="match status" value="1"/>
</dbReference>
<evidence type="ECO:0000256" key="3">
    <source>
        <dbReference type="ARBA" id="ARBA00022679"/>
    </source>
</evidence>
<dbReference type="SUPFAM" id="SSF56112">
    <property type="entry name" value="Protein kinase-like (PK-like)"/>
    <property type="match status" value="1"/>
</dbReference>
<dbReference type="FunFam" id="1.10.510.10:FF:000275">
    <property type="entry name" value="SRSF protein kinase 2 isoform X3"/>
    <property type="match status" value="1"/>
</dbReference>
<dbReference type="GO" id="GO:0005524">
    <property type="term" value="F:ATP binding"/>
    <property type="evidence" value="ECO:0007669"/>
    <property type="project" value="UniProtKB-KW"/>
</dbReference>
<evidence type="ECO:0000256" key="5">
    <source>
        <dbReference type="ARBA" id="ARBA00022777"/>
    </source>
</evidence>
<reference evidence="11 12" key="1">
    <citation type="journal article" date="2007" name="Nature">
        <title>Evolution of genes and genomes on the Drosophila phylogeny.</title>
        <authorList>
            <consortium name="Drosophila 12 Genomes Consortium"/>
            <person name="Clark A.G."/>
            <person name="Eisen M.B."/>
            <person name="Smith D.R."/>
            <person name="Bergman C.M."/>
            <person name="Oliver B."/>
            <person name="Markow T.A."/>
            <person name="Kaufman T.C."/>
            <person name="Kellis M."/>
            <person name="Gelbart W."/>
            <person name="Iyer V.N."/>
            <person name="Pollard D.A."/>
            <person name="Sackton T.B."/>
            <person name="Larracuente A.M."/>
            <person name="Singh N.D."/>
            <person name="Abad J.P."/>
            <person name="Abt D.N."/>
            <person name="Adryan B."/>
            <person name="Aguade M."/>
            <person name="Akashi H."/>
            <person name="Anderson W.W."/>
            <person name="Aquadro C.F."/>
            <person name="Ardell D.H."/>
            <person name="Arguello R."/>
            <person name="Artieri C.G."/>
            <person name="Barbash D.A."/>
            <person name="Barker D."/>
            <person name="Barsanti P."/>
            <person name="Batterham P."/>
            <person name="Batzoglou S."/>
            <person name="Begun D."/>
            <person name="Bhutkar A."/>
            <person name="Blanco E."/>
            <person name="Bosak S.A."/>
            <person name="Bradley R.K."/>
            <person name="Brand A.D."/>
            <person name="Brent M.R."/>
            <person name="Brooks A.N."/>
            <person name="Brown R.H."/>
            <person name="Butlin R.K."/>
            <person name="Caggese C."/>
            <person name="Calvi B.R."/>
            <person name="Bernardo de Carvalho A."/>
            <person name="Caspi A."/>
            <person name="Castrezana S."/>
            <person name="Celniker S.E."/>
            <person name="Chang J.L."/>
            <person name="Chapple C."/>
            <person name="Chatterji S."/>
            <person name="Chinwalla A."/>
            <person name="Civetta A."/>
            <person name="Clifton S.W."/>
            <person name="Comeron J.M."/>
            <person name="Costello J.C."/>
            <person name="Coyne J.A."/>
            <person name="Daub J."/>
            <person name="David R.G."/>
            <person name="Delcher A.L."/>
            <person name="Delehaunty K."/>
            <person name="Do C.B."/>
            <person name="Ebling H."/>
            <person name="Edwards K."/>
            <person name="Eickbush T."/>
            <person name="Evans J.D."/>
            <person name="Filipski A."/>
            <person name="Findeiss S."/>
            <person name="Freyhult E."/>
            <person name="Fulton L."/>
            <person name="Fulton R."/>
            <person name="Garcia A.C."/>
            <person name="Gardiner A."/>
            <person name="Garfield D.A."/>
            <person name="Garvin B.E."/>
            <person name="Gibson G."/>
            <person name="Gilbert D."/>
            <person name="Gnerre S."/>
            <person name="Godfrey J."/>
            <person name="Good R."/>
            <person name="Gotea V."/>
            <person name="Gravely B."/>
            <person name="Greenberg A.J."/>
            <person name="Griffiths-Jones S."/>
            <person name="Gross S."/>
            <person name="Guigo R."/>
            <person name="Gustafson E.A."/>
            <person name="Haerty W."/>
            <person name="Hahn M.W."/>
            <person name="Halligan D.L."/>
            <person name="Halpern A.L."/>
            <person name="Halter G.M."/>
            <person name="Han M.V."/>
            <person name="Heger A."/>
            <person name="Hillier L."/>
            <person name="Hinrichs A.S."/>
            <person name="Holmes I."/>
            <person name="Hoskins R.A."/>
            <person name="Hubisz M.J."/>
            <person name="Hultmark D."/>
            <person name="Huntley M.A."/>
            <person name="Jaffe D.B."/>
            <person name="Jagadeeshan S."/>
            <person name="Jeck W.R."/>
            <person name="Johnson J."/>
            <person name="Jones C.D."/>
            <person name="Jordan W.C."/>
            <person name="Karpen G.H."/>
            <person name="Kataoka E."/>
            <person name="Keightley P.D."/>
            <person name="Kheradpour P."/>
            <person name="Kirkness E.F."/>
            <person name="Koerich L.B."/>
            <person name="Kristiansen K."/>
            <person name="Kudrna D."/>
            <person name="Kulathinal R.J."/>
            <person name="Kumar S."/>
            <person name="Kwok R."/>
            <person name="Lander E."/>
            <person name="Langley C.H."/>
            <person name="Lapoint R."/>
            <person name="Lazzaro B.P."/>
            <person name="Lee S.J."/>
            <person name="Levesque L."/>
            <person name="Li R."/>
            <person name="Lin C.F."/>
            <person name="Lin M.F."/>
            <person name="Lindblad-Toh K."/>
            <person name="Llopart A."/>
            <person name="Long M."/>
            <person name="Low L."/>
            <person name="Lozovsky E."/>
            <person name="Lu J."/>
            <person name="Luo M."/>
            <person name="Machado C.A."/>
            <person name="Makalowski W."/>
            <person name="Marzo M."/>
            <person name="Matsuda M."/>
            <person name="Matzkin L."/>
            <person name="McAllister B."/>
            <person name="McBride C.S."/>
            <person name="McKernan B."/>
            <person name="McKernan K."/>
            <person name="Mendez-Lago M."/>
            <person name="Minx P."/>
            <person name="Mollenhauer M.U."/>
            <person name="Montooth K."/>
            <person name="Mount S.M."/>
            <person name="Mu X."/>
            <person name="Myers E."/>
            <person name="Negre B."/>
            <person name="Newfeld S."/>
            <person name="Nielsen R."/>
            <person name="Noor M.A."/>
            <person name="O'Grady P."/>
            <person name="Pachter L."/>
            <person name="Papaceit M."/>
            <person name="Parisi M.J."/>
            <person name="Parisi M."/>
            <person name="Parts L."/>
            <person name="Pedersen J.S."/>
            <person name="Pesole G."/>
            <person name="Phillippy A.M."/>
            <person name="Ponting C.P."/>
            <person name="Pop M."/>
            <person name="Porcelli D."/>
            <person name="Powell J.R."/>
            <person name="Prohaska S."/>
            <person name="Pruitt K."/>
            <person name="Puig M."/>
            <person name="Quesneville H."/>
            <person name="Ram K.R."/>
            <person name="Rand D."/>
            <person name="Rasmussen M.D."/>
            <person name="Reed L.K."/>
            <person name="Reenan R."/>
            <person name="Reily A."/>
            <person name="Remington K.A."/>
            <person name="Rieger T.T."/>
            <person name="Ritchie M.G."/>
            <person name="Robin C."/>
            <person name="Rogers Y.H."/>
            <person name="Rohde C."/>
            <person name="Rozas J."/>
            <person name="Rubenfield M.J."/>
            <person name="Ruiz A."/>
            <person name="Russo S."/>
            <person name="Salzberg S.L."/>
            <person name="Sanchez-Gracia A."/>
            <person name="Saranga D.J."/>
            <person name="Sato H."/>
            <person name="Schaeffer S.W."/>
            <person name="Schatz M.C."/>
            <person name="Schlenke T."/>
            <person name="Schwartz R."/>
            <person name="Segarra C."/>
            <person name="Singh R.S."/>
            <person name="Sirot L."/>
            <person name="Sirota M."/>
            <person name="Sisneros N.B."/>
            <person name="Smith C.D."/>
            <person name="Smith T.F."/>
            <person name="Spieth J."/>
            <person name="Stage D.E."/>
            <person name="Stark A."/>
            <person name="Stephan W."/>
            <person name="Strausberg R.L."/>
            <person name="Strempel S."/>
            <person name="Sturgill D."/>
            <person name="Sutton G."/>
            <person name="Sutton G.G."/>
            <person name="Tao W."/>
            <person name="Teichmann S."/>
            <person name="Tobari Y.N."/>
            <person name="Tomimura Y."/>
            <person name="Tsolas J.M."/>
            <person name="Valente V.L."/>
            <person name="Venter E."/>
            <person name="Venter J.C."/>
            <person name="Vicario S."/>
            <person name="Vieira F.G."/>
            <person name="Vilella A.J."/>
            <person name="Villasante A."/>
            <person name="Walenz B."/>
            <person name="Wang J."/>
            <person name="Wasserman M."/>
            <person name="Watts T."/>
            <person name="Wilson D."/>
            <person name="Wilson R.K."/>
            <person name="Wing R.A."/>
            <person name="Wolfner M.F."/>
            <person name="Wong A."/>
            <person name="Wong G.K."/>
            <person name="Wu C.I."/>
            <person name="Wu G."/>
            <person name="Yamamoto D."/>
            <person name="Yang H.P."/>
            <person name="Yang S.P."/>
            <person name="Yorke J.A."/>
            <person name="Yoshida K."/>
            <person name="Zdobnov E."/>
            <person name="Zhang P."/>
            <person name="Zhang Y."/>
            <person name="Zimin A.V."/>
            <person name="Baldwin J."/>
            <person name="Abdouelleil A."/>
            <person name="Abdulkadir J."/>
            <person name="Abebe A."/>
            <person name="Abera B."/>
            <person name="Abreu J."/>
            <person name="Acer S.C."/>
            <person name="Aftuck L."/>
            <person name="Alexander A."/>
            <person name="An P."/>
            <person name="Anderson E."/>
            <person name="Anderson S."/>
            <person name="Arachi H."/>
            <person name="Azer M."/>
            <person name="Bachantsang P."/>
            <person name="Barry A."/>
            <person name="Bayul T."/>
            <person name="Berlin A."/>
            <person name="Bessette D."/>
            <person name="Bloom T."/>
            <person name="Blye J."/>
            <person name="Boguslavskiy L."/>
            <person name="Bonnet C."/>
            <person name="Boukhgalter B."/>
            <person name="Bourzgui I."/>
            <person name="Brown A."/>
            <person name="Cahill P."/>
            <person name="Channer S."/>
            <person name="Cheshatsang Y."/>
            <person name="Chuda L."/>
            <person name="Citroen M."/>
            <person name="Collymore A."/>
            <person name="Cooke P."/>
            <person name="Costello M."/>
            <person name="D'Aco K."/>
            <person name="Daza R."/>
            <person name="De Haan G."/>
            <person name="DeGray S."/>
            <person name="DeMaso C."/>
            <person name="Dhargay N."/>
            <person name="Dooley K."/>
            <person name="Dooley E."/>
            <person name="Doricent M."/>
            <person name="Dorje P."/>
            <person name="Dorjee K."/>
            <person name="Dupes A."/>
            <person name="Elong R."/>
            <person name="Falk J."/>
            <person name="Farina A."/>
            <person name="Faro S."/>
            <person name="Ferguson D."/>
            <person name="Fisher S."/>
            <person name="Foley C.D."/>
            <person name="Franke A."/>
            <person name="Friedrich D."/>
            <person name="Gadbois L."/>
            <person name="Gearin G."/>
            <person name="Gearin C.R."/>
            <person name="Giannoukos G."/>
            <person name="Goode T."/>
            <person name="Graham J."/>
            <person name="Grandbois E."/>
            <person name="Grewal S."/>
            <person name="Gyaltsen K."/>
            <person name="Hafez N."/>
            <person name="Hagos B."/>
            <person name="Hall J."/>
            <person name="Henson C."/>
            <person name="Hollinger A."/>
            <person name="Honan T."/>
            <person name="Huard M.D."/>
            <person name="Hughes L."/>
            <person name="Hurhula B."/>
            <person name="Husby M.E."/>
            <person name="Kamat A."/>
            <person name="Kanga B."/>
            <person name="Kashin S."/>
            <person name="Khazanovich D."/>
            <person name="Kisner P."/>
            <person name="Lance K."/>
            <person name="Lara M."/>
            <person name="Lee W."/>
            <person name="Lennon N."/>
            <person name="Letendre F."/>
            <person name="LeVine R."/>
            <person name="Lipovsky A."/>
            <person name="Liu X."/>
            <person name="Liu J."/>
            <person name="Liu S."/>
            <person name="Lokyitsang T."/>
            <person name="Lokyitsang Y."/>
            <person name="Lubonja R."/>
            <person name="Lui A."/>
            <person name="MacDonald P."/>
            <person name="Magnisalis V."/>
            <person name="Maru K."/>
            <person name="Matthews C."/>
            <person name="McCusker W."/>
            <person name="McDonough S."/>
            <person name="Mehta T."/>
            <person name="Meldrim J."/>
            <person name="Meneus L."/>
            <person name="Mihai O."/>
            <person name="Mihalev A."/>
            <person name="Mihova T."/>
            <person name="Mittelman R."/>
            <person name="Mlenga V."/>
            <person name="Montmayeur A."/>
            <person name="Mulrain L."/>
            <person name="Navidi A."/>
            <person name="Naylor J."/>
            <person name="Negash T."/>
            <person name="Nguyen T."/>
            <person name="Nguyen N."/>
            <person name="Nicol R."/>
            <person name="Norbu C."/>
            <person name="Norbu N."/>
            <person name="Novod N."/>
            <person name="O'Neill B."/>
            <person name="Osman S."/>
            <person name="Markiewicz E."/>
            <person name="Oyono O.L."/>
            <person name="Patti C."/>
            <person name="Phunkhang P."/>
            <person name="Pierre F."/>
            <person name="Priest M."/>
            <person name="Raghuraman S."/>
            <person name="Rege F."/>
            <person name="Reyes R."/>
            <person name="Rise C."/>
            <person name="Rogov P."/>
            <person name="Ross K."/>
            <person name="Ryan E."/>
            <person name="Settipalli S."/>
            <person name="Shea T."/>
            <person name="Sherpa N."/>
            <person name="Shi L."/>
            <person name="Shih D."/>
            <person name="Sparrow T."/>
            <person name="Spaulding J."/>
            <person name="Stalker J."/>
            <person name="Stange-Thomann N."/>
            <person name="Stavropoulos S."/>
            <person name="Stone C."/>
            <person name="Strader C."/>
            <person name="Tesfaye S."/>
            <person name="Thomson T."/>
            <person name="Thoulutsang Y."/>
            <person name="Thoulutsang D."/>
            <person name="Topham K."/>
            <person name="Topping I."/>
            <person name="Tsamla T."/>
            <person name="Vassiliev H."/>
            <person name="Vo A."/>
            <person name="Wangchuk T."/>
            <person name="Wangdi T."/>
            <person name="Weiand M."/>
            <person name="Wilkinson J."/>
            <person name="Wilson A."/>
            <person name="Yadav S."/>
            <person name="Young G."/>
            <person name="Yu Q."/>
            <person name="Zembek L."/>
            <person name="Zhong D."/>
            <person name="Zimmer A."/>
            <person name="Zwirko Z."/>
            <person name="Jaffe D.B."/>
            <person name="Alvarez P."/>
            <person name="Brockman W."/>
            <person name="Butler J."/>
            <person name="Chin C."/>
            <person name="Gnerre S."/>
            <person name="Grabherr M."/>
            <person name="Kleber M."/>
            <person name="Mauceli E."/>
            <person name="MacCallum I."/>
        </authorList>
    </citation>
    <scope>NUCLEOTIDE SEQUENCE [LARGE SCALE GENOMIC DNA]</scope>
    <source>
        <strain evidence="12">Tucson 15010-1051.87</strain>
    </source>
</reference>
<sequence>MPKTVASRTNIASTAQMQAMKIVNIPCDSFPKSCVNERPKSEWGFPPALRSDVCKIQKPESWDVTEGGFKILPPPRAAASKAKSKMQKSESWDVTGGGVNILPVRQSMVKAKVNETPTAISAEGEAGLARAPSSDSWDVTQGGLKILPMPRGFASKPNLNETPNWDISESESECSPTHSSGKMLPVPFSDMRDPKETPRYEVSMEETENAGVTPRGNVQDATGRNCPIPPGETPRWPIIQSIRETLPNESYRSPTVSDLPSWYMTKHGKKSATVRIGDLLHERYYILSIITISHLASVWLCWDLRSKCNVVMKMADTTGMSVQLIYGEINTIKSLHAFQPKDPRLDNIVRALDGFQLTRSRTAQPCLILEAMDTNLAKYAESHDGAMIPLELLKCITRRVLSGLEYLHSVGVVHADIKPENVLVTACMLSNCENCPDKRKVCSKLHIKIADFANSSGMNGCIAGEIQTRAYRCLESILGSDCGTPSDIWSVACMVFELAVGKFLFAPNYDKTISPEEHHLARIIELLGPIPHQIVFRGRDALRYFNPYGKLLNSIGIKPKSLVELLMDEHNWCKLNAMVFASFLTPMLEYEPKKRVTATRCLQHPWLI</sequence>
<keyword evidence="4" id="KW-0547">Nucleotide-binding</keyword>
<dbReference type="InterPro" id="IPR008271">
    <property type="entry name" value="Ser/Thr_kinase_AS"/>
</dbReference>
<evidence type="ECO:0000259" key="10">
    <source>
        <dbReference type="PROSITE" id="PS50011"/>
    </source>
</evidence>
<dbReference type="Gene3D" id="3.30.200.20">
    <property type="entry name" value="Phosphorylase Kinase, domain 1"/>
    <property type="match status" value="1"/>
</dbReference>
<dbReference type="GO" id="GO:0000245">
    <property type="term" value="P:spliceosomal complex assembly"/>
    <property type="evidence" value="ECO:0007669"/>
    <property type="project" value="TreeGrafter"/>
</dbReference>
<keyword evidence="3" id="KW-0808">Transferase</keyword>
<dbReference type="OMA" id="HERYYIL"/>
<dbReference type="PhylomeDB" id="B4LP21"/>
<dbReference type="Proteomes" id="UP000008792">
    <property type="component" value="Unassembled WGS sequence"/>
</dbReference>
<feature type="compositionally biased region" description="Polar residues" evidence="9">
    <location>
        <begin position="163"/>
        <end position="180"/>
    </location>
</feature>
<keyword evidence="2" id="KW-0723">Serine/threonine-protein kinase</keyword>
<dbReference type="OrthoDB" id="2649at2759"/>
<feature type="domain" description="Protein kinase" evidence="10">
    <location>
        <begin position="284"/>
        <end position="607"/>
    </location>
</feature>
<dbReference type="PROSITE" id="PS00108">
    <property type="entry name" value="PROTEIN_KINASE_ST"/>
    <property type="match status" value="1"/>
</dbReference>
<keyword evidence="5" id="KW-0418">Kinase</keyword>
<dbReference type="Gene3D" id="1.10.510.10">
    <property type="entry name" value="Transferase(Phosphotransferase) domain 1"/>
    <property type="match status" value="1"/>
</dbReference>
<feature type="compositionally biased region" description="Basic and acidic residues" evidence="9">
    <location>
        <begin position="190"/>
        <end position="199"/>
    </location>
</feature>
<dbReference type="STRING" id="7244.B4LP21"/>
<dbReference type="EC" id="2.7.11.1" evidence="1"/>
<gene>
    <name evidence="11" type="primary">Dvir\GJ22467</name>
    <name evidence="11" type="ORF">Dvir_GJ22467</name>
</gene>
<evidence type="ECO:0000256" key="8">
    <source>
        <dbReference type="ARBA" id="ARBA00048679"/>
    </source>
</evidence>
<dbReference type="PANTHER" id="PTHR47634">
    <property type="entry name" value="PROTEIN KINASE DOMAIN-CONTAINING PROTEIN-RELATED"/>
    <property type="match status" value="1"/>
</dbReference>
<accession>B4LP21</accession>
<dbReference type="eggNOG" id="KOG1290">
    <property type="taxonomic scope" value="Eukaryota"/>
</dbReference>
<evidence type="ECO:0000256" key="1">
    <source>
        <dbReference type="ARBA" id="ARBA00012513"/>
    </source>
</evidence>
<protein>
    <recommendedName>
        <fullName evidence="1">non-specific serine/threonine protein kinase</fullName>
        <ecNumber evidence="1">2.7.11.1</ecNumber>
    </recommendedName>
</protein>
<comment type="catalytic activity">
    <reaction evidence="7">
        <text>L-threonyl-[protein] + ATP = O-phospho-L-threonyl-[protein] + ADP + H(+)</text>
        <dbReference type="Rhea" id="RHEA:46608"/>
        <dbReference type="Rhea" id="RHEA-COMP:11060"/>
        <dbReference type="Rhea" id="RHEA-COMP:11605"/>
        <dbReference type="ChEBI" id="CHEBI:15378"/>
        <dbReference type="ChEBI" id="CHEBI:30013"/>
        <dbReference type="ChEBI" id="CHEBI:30616"/>
        <dbReference type="ChEBI" id="CHEBI:61977"/>
        <dbReference type="ChEBI" id="CHEBI:456216"/>
        <dbReference type="EC" id="2.7.11.1"/>
    </reaction>
</comment>
<dbReference type="InParanoid" id="B4LP21"/>
<dbReference type="InterPro" id="IPR051334">
    <property type="entry name" value="SRPK"/>
</dbReference>
<evidence type="ECO:0000256" key="6">
    <source>
        <dbReference type="ARBA" id="ARBA00022840"/>
    </source>
</evidence>
<evidence type="ECO:0000256" key="9">
    <source>
        <dbReference type="SAM" id="MobiDB-lite"/>
    </source>
</evidence>
<dbReference type="PANTHER" id="PTHR47634:SF9">
    <property type="entry name" value="PROTEIN KINASE DOMAIN-CONTAINING PROTEIN-RELATED"/>
    <property type="match status" value="1"/>
</dbReference>
<feature type="region of interest" description="Disordered" evidence="9">
    <location>
        <begin position="163"/>
        <end position="234"/>
    </location>
</feature>
<dbReference type="HOGENOM" id="CLU_449243_0_0_1"/>
<keyword evidence="12" id="KW-1185">Reference proteome</keyword>
<dbReference type="PROSITE" id="PS50011">
    <property type="entry name" value="PROTEIN_KINASE_DOM"/>
    <property type="match status" value="1"/>
</dbReference>
<dbReference type="KEGG" id="dvi:6625528"/>
<evidence type="ECO:0000313" key="11">
    <source>
        <dbReference type="EMBL" id="EDW62215.1"/>
    </source>
</evidence>
<dbReference type="EMBL" id="CH940648">
    <property type="protein sequence ID" value="EDW62215.1"/>
    <property type="molecule type" value="Genomic_DNA"/>
</dbReference>
<name>B4LP21_DROVI</name>
<evidence type="ECO:0000313" key="12">
    <source>
        <dbReference type="Proteomes" id="UP000008792"/>
    </source>
</evidence>
<evidence type="ECO:0000256" key="4">
    <source>
        <dbReference type="ARBA" id="ARBA00022741"/>
    </source>
</evidence>
<dbReference type="AlphaFoldDB" id="B4LP21"/>
<dbReference type="InterPro" id="IPR000719">
    <property type="entry name" value="Prot_kinase_dom"/>
</dbReference>
<organism evidence="11 12">
    <name type="scientific">Drosophila virilis</name>
    <name type="common">Fruit fly</name>
    <dbReference type="NCBI Taxonomy" id="7244"/>
    <lineage>
        <taxon>Eukaryota</taxon>
        <taxon>Metazoa</taxon>
        <taxon>Ecdysozoa</taxon>
        <taxon>Arthropoda</taxon>
        <taxon>Hexapoda</taxon>
        <taxon>Insecta</taxon>
        <taxon>Pterygota</taxon>
        <taxon>Neoptera</taxon>
        <taxon>Endopterygota</taxon>
        <taxon>Diptera</taxon>
        <taxon>Brachycera</taxon>
        <taxon>Muscomorpha</taxon>
        <taxon>Ephydroidea</taxon>
        <taxon>Drosophilidae</taxon>
        <taxon>Drosophila</taxon>
    </lineage>
</organism>
<dbReference type="SMR" id="B4LP21"/>
<dbReference type="GO" id="GO:0004674">
    <property type="term" value="F:protein serine/threonine kinase activity"/>
    <property type="evidence" value="ECO:0007669"/>
    <property type="project" value="UniProtKB-KW"/>
</dbReference>
<dbReference type="GO" id="GO:0005634">
    <property type="term" value="C:nucleus"/>
    <property type="evidence" value="ECO:0007669"/>
    <property type="project" value="TreeGrafter"/>
</dbReference>
<dbReference type="SMART" id="SM00220">
    <property type="entry name" value="S_TKc"/>
    <property type="match status" value="1"/>
</dbReference>
<dbReference type="InterPro" id="IPR011009">
    <property type="entry name" value="Kinase-like_dom_sf"/>
</dbReference>
<dbReference type="GO" id="GO:0005737">
    <property type="term" value="C:cytoplasm"/>
    <property type="evidence" value="ECO:0007669"/>
    <property type="project" value="TreeGrafter"/>
</dbReference>
<proteinExistence type="predicted"/>
<comment type="catalytic activity">
    <reaction evidence="8">
        <text>L-seryl-[protein] + ATP = O-phospho-L-seryl-[protein] + ADP + H(+)</text>
        <dbReference type="Rhea" id="RHEA:17989"/>
        <dbReference type="Rhea" id="RHEA-COMP:9863"/>
        <dbReference type="Rhea" id="RHEA-COMP:11604"/>
        <dbReference type="ChEBI" id="CHEBI:15378"/>
        <dbReference type="ChEBI" id="CHEBI:29999"/>
        <dbReference type="ChEBI" id="CHEBI:30616"/>
        <dbReference type="ChEBI" id="CHEBI:83421"/>
        <dbReference type="ChEBI" id="CHEBI:456216"/>
        <dbReference type="EC" id="2.7.11.1"/>
    </reaction>
</comment>
<dbReference type="GO" id="GO:0050684">
    <property type="term" value="P:regulation of mRNA processing"/>
    <property type="evidence" value="ECO:0007669"/>
    <property type="project" value="TreeGrafter"/>
</dbReference>